<evidence type="ECO:0000256" key="6">
    <source>
        <dbReference type="SAM" id="Coils"/>
    </source>
</evidence>
<dbReference type="RefSeq" id="WP_229728661.1">
    <property type="nucleotide sequence ID" value="NZ_BMGS01000004.1"/>
</dbReference>
<dbReference type="PANTHER" id="PTHR43304">
    <property type="entry name" value="PHYTOCHROME-LIKE PROTEIN CPH1"/>
    <property type="match status" value="1"/>
</dbReference>
<feature type="domain" description="PAC" evidence="9">
    <location>
        <begin position="279"/>
        <end position="331"/>
    </location>
</feature>
<evidence type="ECO:0000313" key="11">
    <source>
        <dbReference type="Proteomes" id="UP000601361"/>
    </source>
</evidence>
<comment type="catalytic activity">
    <reaction evidence="1">
        <text>ATP + protein L-histidine = ADP + protein N-phospho-L-histidine.</text>
        <dbReference type="EC" id="2.7.13.3"/>
    </reaction>
</comment>
<dbReference type="SUPFAM" id="SSF55785">
    <property type="entry name" value="PYP-like sensor domain (PAS domain)"/>
    <property type="match status" value="2"/>
</dbReference>
<dbReference type="SMART" id="SM00387">
    <property type="entry name" value="HATPase_c"/>
    <property type="match status" value="1"/>
</dbReference>
<dbReference type="CDD" id="cd00130">
    <property type="entry name" value="PAS"/>
    <property type="match status" value="1"/>
</dbReference>
<dbReference type="InterPro" id="IPR036097">
    <property type="entry name" value="HisK_dim/P_sf"/>
</dbReference>
<reference evidence="11" key="1">
    <citation type="journal article" date="2019" name="Int. J. Syst. Evol. Microbiol.">
        <title>The Global Catalogue of Microorganisms (GCM) 10K type strain sequencing project: providing services to taxonomists for standard genome sequencing and annotation.</title>
        <authorList>
            <consortium name="The Broad Institute Genomics Platform"/>
            <consortium name="The Broad Institute Genome Sequencing Center for Infectious Disease"/>
            <person name="Wu L."/>
            <person name="Ma J."/>
        </authorList>
    </citation>
    <scope>NUCLEOTIDE SEQUENCE [LARGE SCALE GENOMIC DNA]</scope>
    <source>
        <strain evidence="11">CGMCC 1.12990</strain>
    </source>
</reference>
<feature type="coiled-coil region" evidence="6">
    <location>
        <begin position="2"/>
        <end position="29"/>
    </location>
</feature>
<dbReference type="InterPro" id="IPR005467">
    <property type="entry name" value="His_kinase_dom"/>
</dbReference>
<dbReference type="EMBL" id="BMGS01000004">
    <property type="protein sequence ID" value="GGG41698.1"/>
    <property type="molecule type" value="Genomic_DNA"/>
</dbReference>
<dbReference type="InterPro" id="IPR035965">
    <property type="entry name" value="PAS-like_dom_sf"/>
</dbReference>
<dbReference type="InterPro" id="IPR013655">
    <property type="entry name" value="PAS_fold_3"/>
</dbReference>
<dbReference type="Pfam" id="PF08447">
    <property type="entry name" value="PAS_3"/>
    <property type="match status" value="1"/>
</dbReference>
<dbReference type="Pfam" id="PF13426">
    <property type="entry name" value="PAS_9"/>
    <property type="match status" value="1"/>
</dbReference>
<dbReference type="InterPro" id="IPR036890">
    <property type="entry name" value="HATPase_C_sf"/>
</dbReference>
<keyword evidence="11" id="KW-1185">Reference proteome</keyword>
<dbReference type="Pfam" id="PF00512">
    <property type="entry name" value="HisKA"/>
    <property type="match status" value="1"/>
</dbReference>
<dbReference type="SMART" id="SM00086">
    <property type="entry name" value="PAC"/>
    <property type="match status" value="1"/>
</dbReference>
<evidence type="ECO:0000313" key="10">
    <source>
        <dbReference type="EMBL" id="GGG41698.1"/>
    </source>
</evidence>
<dbReference type="PROSITE" id="PS50113">
    <property type="entry name" value="PAC"/>
    <property type="match status" value="1"/>
</dbReference>
<feature type="domain" description="Histidine kinase" evidence="7">
    <location>
        <begin position="356"/>
        <end position="571"/>
    </location>
</feature>
<dbReference type="PANTHER" id="PTHR43304:SF1">
    <property type="entry name" value="PAC DOMAIN-CONTAINING PROTEIN"/>
    <property type="match status" value="1"/>
</dbReference>
<gene>
    <name evidence="10" type="ORF">GCM10011378_17490</name>
</gene>
<comment type="caution">
    <text evidence="10">The sequence shown here is derived from an EMBL/GenBank/DDBJ whole genome shotgun (WGS) entry which is preliminary data.</text>
</comment>
<evidence type="ECO:0000256" key="1">
    <source>
        <dbReference type="ARBA" id="ARBA00000085"/>
    </source>
</evidence>
<dbReference type="InterPro" id="IPR003661">
    <property type="entry name" value="HisK_dim/P_dom"/>
</dbReference>
<feature type="domain" description="PAS" evidence="8">
    <location>
        <begin position="57"/>
        <end position="109"/>
    </location>
</feature>
<keyword evidence="6" id="KW-0175">Coiled coil</keyword>
<keyword evidence="5" id="KW-0418">Kinase</keyword>
<dbReference type="PROSITE" id="PS50109">
    <property type="entry name" value="HIS_KIN"/>
    <property type="match status" value="1"/>
</dbReference>
<evidence type="ECO:0000259" key="7">
    <source>
        <dbReference type="PROSITE" id="PS50109"/>
    </source>
</evidence>
<dbReference type="InterPro" id="IPR003594">
    <property type="entry name" value="HATPase_dom"/>
</dbReference>
<protein>
    <recommendedName>
        <fullName evidence="2">histidine kinase</fullName>
        <ecNumber evidence="2">2.7.13.3</ecNumber>
    </recommendedName>
</protein>
<name>A0ABQ1WPZ1_9BACT</name>
<dbReference type="SMART" id="SM00388">
    <property type="entry name" value="HisKA"/>
    <property type="match status" value="1"/>
</dbReference>
<dbReference type="PROSITE" id="PS50112">
    <property type="entry name" value="PAS"/>
    <property type="match status" value="1"/>
</dbReference>
<sequence length="571" mass="64112">MTDDLQRRATALARENEELRLQLLEAEELITAIRTGAVDALAVQSADGPRIFTLQNADQGYRTLIEQMNEGALLLSQNATILYGNACLAALLGLGLEEVIGSSFESFVPLQFELYWAELLRKGWAGKSKGEMPLQTKSGLLQPFSLSMNVLEFNDLPVLAVIITDLSAQREITDIRAQVVEQNALLARKNEELRQQQAAQDAISRAAAEANRMLEGIPQIAWTANSHGENTYLNRQWYYYTGHDTGPETGSSIQSRIHPADLPMAQARWLNSLHTGHALEVECRIKAQDGAYRWMLGRALPSRNEQGEIIQWIGTYTDIHEHKLAQERIDQAQRELQENNERLTRVNIDLDNFIYTASHDLKDPINNIEGLLHALLPELSTTPPNEAQVQQLLQMMQGSVDRFKRTIEHLTEVTKLQKENDQPVAIIELATLIQDVSLDLAPLLHAAGGQLEVAVSSCPRISFAEKNLRSIVYNLLSNAFKYRSPDRLAQVSIRSWAEAGYRVLEVRDNGLGLKESNNQKLFSMFQRFHDHVEGSGIGLYMVKKMVENAGGRIEVRSEVDVGSTFSVYFRQ</sequence>
<organism evidence="10 11">
    <name type="scientific">Hymenobacter glacieicola</name>
    <dbReference type="NCBI Taxonomy" id="1562124"/>
    <lineage>
        <taxon>Bacteria</taxon>
        <taxon>Pseudomonadati</taxon>
        <taxon>Bacteroidota</taxon>
        <taxon>Cytophagia</taxon>
        <taxon>Cytophagales</taxon>
        <taxon>Hymenobacteraceae</taxon>
        <taxon>Hymenobacter</taxon>
    </lineage>
</organism>
<dbReference type="SMART" id="SM00091">
    <property type="entry name" value="PAS"/>
    <property type="match status" value="2"/>
</dbReference>
<evidence type="ECO:0000256" key="3">
    <source>
        <dbReference type="ARBA" id="ARBA00022553"/>
    </source>
</evidence>
<keyword evidence="4" id="KW-0808">Transferase</keyword>
<dbReference type="InterPro" id="IPR052162">
    <property type="entry name" value="Sensor_kinase/Photoreceptor"/>
</dbReference>
<accession>A0ABQ1WPZ1</accession>
<keyword evidence="3" id="KW-0597">Phosphoprotein</keyword>
<dbReference type="InterPro" id="IPR004358">
    <property type="entry name" value="Sig_transdc_His_kin-like_C"/>
</dbReference>
<dbReference type="SUPFAM" id="SSF47384">
    <property type="entry name" value="Homodimeric domain of signal transducing histidine kinase"/>
    <property type="match status" value="1"/>
</dbReference>
<evidence type="ECO:0000256" key="2">
    <source>
        <dbReference type="ARBA" id="ARBA00012438"/>
    </source>
</evidence>
<evidence type="ECO:0000259" key="9">
    <source>
        <dbReference type="PROSITE" id="PS50113"/>
    </source>
</evidence>
<dbReference type="Gene3D" id="1.10.287.130">
    <property type="match status" value="1"/>
</dbReference>
<dbReference type="NCBIfam" id="TIGR00229">
    <property type="entry name" value="sensory_box"/>
    <property type="match status" value="2"/>
</dbReference>
<dbReference type="Gene3D" id="3.30.450.20">
    <property type="entry name" value="PAS domain"/>
    <property type="match status" value="2"/>
</dbReference>
<feature type="coiled-coil region" evidence="6">
    <location>
        <begin position="322"/>
        <end position="349"/>
    </location>
</feature>
<proteinExistence type="predicted"/>
<dbReference type="InterPro" id="IPR001610">
    <property type="entry name" value="PAC"/>
</dbReference>
<dbReference type="InterPro" id="IPR000014">
    <property type="entry name" value="PAS"/>
</dbReference>
<evidence type="ECO:0000259" key="8">
    <source>
        <dbReference type="PROSITE" id="PS50112"/>
    </source>
</evidence>
<dbReference type="Proteomes" id="UP000601361">
    <property type="component" value="Unassembled WGS sequence"/>
</dbReference>
<dbReference type="SUPFAM" id="SSF55874">
    <property type="entry name" value="ATPase domain of HSP90 chaperone/DNA topoisomerase II/histidine kinase"/>
    <property type="match status" value="1"/>
</dbReference>
<dbReference type="Pfam" id="PF02518">
    <property type="entry name" value="HATPase_c"/>
    <property type="match status" value="1"/>
</dbReference>
<dbReference type="InterPro" id="IPR000700">
    <property type="entry name" value="PAS-assoc_C"/>
</dbReference>
<dbReference type="PRINTS" id="PR00344">
    <property type="entry name" value="BCTRLSENSOR"/>
</dbReference>
<dbReference type="EC" id="2.7.13.3" evidence="2"/>
<evidence type="ECO:0000256" key="4">
    <source>
        <dbReference type="ARBA" id="ARBA00022679"/>
    </source>
</evidence>
<dbReference type="Gene3D" id="3.30.565.10">
    <property type="entry name" value="Histidine kinase-like ATPase, C-terminal domain"/>
    <property type="match status" value="1"/>
</dbReference>
<evidence type="ECO:0000256" key="5">
    <source>
        <dbReference type="ARBA" id="ARBA00022777"/>
    </source>
</evidence>